<dbReference type="AlphaFoldDB" id="A0A9J6BZD6"/>
<dbReference type="SUPFAM" id="SSF50814">
    <property type="entry name" value="Lipocalins"/>
    <property type="match status" value="1"/>
</dbReference>
<sequence>MKLTLILMIAVVAISCQVSAQKKTTAAPNTKKNDKATQKPTGTQKATTASGNKKNDNGARKAKHTAKDSASGHQIHHNCFCDNLVGKKDLDLKSLAGTWYVYNQQSALSFYPFTGDCAYGNFTYVDAKNMKLQTKAKFHVSTISANTNLAYNGNGIFNWAITNLTVDNSSVPINTNLKFAVVDVDYKNYTILFICGNYTLGGATSAPTLTPSNSTYVPPFAFVLLSRSKDTKYKMKHFNSTISASYDCYTNMHSPSKQDSKTCPPPF</sequence>
<comment type="caution">
    <text evidence="3">The sequence shown here is derived from an EMBL/GenBank/DDBJ whole genome shotgun (WGS) entry which is preliminary data.</text>
</comment>
<feature type="signal peptide" evidence="2">
    <location>
        <begin position="1"/>
        <end position="20"/>
    </location>
</feature>
<evidence type="ECO:0000256" key="2">
    <source>
        <dbReference type="SAM" id="SignalP"/>
    </source>
</evidence>
<feature type="chain" id="PRO_5039922482" description="Lipocalin" evidence="2">
    <location>
        <begin position="21"/>
        <end position="267"/>
    </location>
</feature>
<proteinExistence type="predicted"/>
<dbReference type="EMBL" id="JADBJN010000002">
    <property type="protein sequence ID" value="KAG5675260.1"/>
    <property type="molecule type" value="Genomic_DNA"/>
</dbReference>
<dbReference type="PROSITE" id="PS51257">
    <property type="entry name" value="PROKAR_LIPOPROTEIN"/>
    <property type="match status" value="1"/>
</dbReference>
<evidence type="ECO:0000256" key="1">
    <source>
        <dbReference type="SAM" id="MobiDB-lite"/>
    </source>
</evidence>
<keyword evidence="4" id="KW-1185">Reference proteome</keyword>
<evidence type="ECO:0008006" key="5">
    <source>
        <dbReference type="Google" id="ProtNLM"/>
    </source>
</evidence>
<dbReference type="Gene3D" id="2.40.128.20">
    <property type="match status" value="1"/>
</dbReference>
<accession>A0A9J6BZD6</accession>
<name>A0A9J6BZD6_POLVA</name>
<dbReference type="OrthoDB" id="10571590at2759"/>
<gene>
    <name evidence="3" type="ORF">PVAND_005175</name>
</gene>
<evidence type="ECO:0000313" key="4">
    <source>
        <dbReference type="Proteomes" id="UP001107558"/>
    </source>
</evidence>
<reference evidence="3" key="1">
    <citation type="submission" date="2021-03" db="EMBL/GenBank/DDBJ databases">
        <title>Chromosome level genome of the anhydrobiotic midge Polypedilum vanderplanki.</title>
        <authorList>
            <person name="Yoshida Y."/>
            <person name="Kikawada T."/>
            <person name="Gusev O."/>
        </authorList>
    </citation>
    <scope>NUCLEOTIDE SEQUENCE</scope>
    <source>
        <strain evidence="3">NIAS01</strain>
        <tissue evidence="3">Whole body or cell culture</tissue>
    </source>
</reference>
<feature type="region of interest" description="Disordered" evidence="1">
    <location>
        <begin position="23"/>
        <end position="70"/>
    </location>
</feature>
<keyword evidence="2" id="KW-0732">Signal</keyword>
<protein>
    <recommendedName>
        <fullName evidence="5">Lipocalin</fullName>
    </recommendedName>
</protein>
<evidence type="ECO:0000313" key="3">
    <source>
        <dbReference type="EMBL" id="KAG5675260.1"/>
    </source>
</evidence>
<feature type="compositionally biased region" description="Polar residues" evidence="1">
    <location>
        <begin position="38"/>
        <end position="52"/>
    </location>
</feature>
<dbReference type="Proteomes" id="UP001107558">
    <property type="component" value="Chromosome 2"/>
</dbReference>
<dbReference type="InterPro" id="IPR012674">
    <property type="entry name" value="Calycin"/>
</dbReference>
<organism evidence="3 4">
    <name type="scientific">Polypedilum vanderplanki</name>
    <name type="common">Sleeping chironomid midge</name>
    <dbReference type="NCBI Taxonomy" id="319348"/>
    <lineage>
        <taxon>Eukaryota</taxon>
        <taxon>Metazoa</taxon>
        <taxon>Ecdysozoa</taxon>
        <taxon>Arthropoda</taxon>
        <taxon>Hexapoda</taxon>
        <taxon>Insecta</taxon>
        <taxon>Pterygota</taxon>
        <taxon>Neoptera</taxon>
        <taxon>Endopterygota</taxon>
        <taxon>Diptera</taxon>
        <taxon>Nematocera</taxon>
        <taxon>Chironomoidea</taxon>
        <taxon>Chironomidae</taxon>
        <taxon>Chironominae</taxon>
        <taxon>Polypedilum</taxon>
        <taxon>Polypedilum</taxon>
    </lineage>
</organism>